<evidence type="ECO:0000313" key="2">
    <source>
        <dbReference type="Proteomes" id="UP001307760"/>
    </source>
</evidence>
<dbReference type="EMBL" id="JAZBJP010000002">
    <property type="protein sequence ID" value="MEE4419602.1"/>
    <property type="molecule type" value="Genomic_DNA"/>
</dbReference>
<comment type="caution">
    <text evidence="1">The sequence shown here is derived from an EMBL/GenBank/DDBJ whole genome shotgun (WGS) entry which is preliminary data.</text>
</comment>
<organism evidence="1 2">
    <name type="scientific">Streptomyces bugieae</name>
    <dbReference type="NCBI Taxonomy" id="3098223"/>
    <lineage>
        <taxon>Bacteria</taxon>
        <taxon>Bacillati</taxon>
        <taxon>Actinomycetota</taxon>
        <taxon>Actinomycetes</taxon>
        <taxon>Kitasatosporales</taxon>
        <taxon>Streptomycetaceae</taxon>
        <taxon>Streptomyces</taxon>
    </lineage>
</organism>
<gene>
    <name evidence="1" type="ORF">V2J85_09575</name>
</gene>
<protein>
    <recommendedName>
        <fullName evidence="3">Protein kinase domain-containing protein</fullName>
    </recommendedName>
</protein>
<dbReference type="RefSeq" id="WP_330821296.1">
    <property type="nucleotide sequence ID" value="NZ_JAZBJP010000002.1"/>
</dbReference>
<keyword evidence="2" id="KW-1185">Reference proteome</keyword>
<proteinExistence type="predicted"/>
<evidence type="ECO:0000313" key="1">
    <source>
        <dbReference type="EMBL" id="MEE4419602.1"/>
    </source>
</evidence>
<dbReference type="Proteomes" id="UP001307760">
    <property type="component" value="Unassembled WGS sequence"/>
</dbReference>
<sequence length="67" mass="7852">MSSRDELGRYRDETGRKWVSVRTGAGSVLYRIRRDGTREGPHNWDEVVNEHQLTRLYPPPDLLDDLI</sequence>
<reference evidence="1 2" key="1">
    <citation type="submission" date="2023-12" db="EMBL/GenBank/DDBJ databases">
        <title>30 novel species of actinomycetes from the DSMZ collection.</title>
        <authorList>
            <person name="Nouioui I."/>
        </authorList>
    </citation>
    <scope>NUCLEOTIDE SEQUENCE [LARGE SCALE GENOMIC DNA]</scope>
    <source>
        <strain evidence="1 2">DSM 41528</strain>
    </source>
</reference>
<evidence type="ECO:0008006" key="3">
    <source>
        <dbReference type="Google" id="ProtNLM"/>
    </source>
</evidence>
<name>A0ABU7NMD2_9ACTN</name>
<accession>A0ABU7NMD2</accession>